<dbReference type="Gene3D" id="3.30.70.20">
    <property type="match status" value="1"/>
</dbReference>
<feature type="domain" description="4Fe-4S ferredoxin-type" evidence="6">
    <location>
        <begin position="28"/>
        <end position="57"/>
    </location>
</feature>
<dbReference type="PANTHER" id="PTHR43673:SF10">
    <property type="entry name" value="NADH DEHYDROGENASE_NAD(P)H NITROREDUCTASE XCC3605-RELATED"/>
    <property type="match status" value="1"/>
</dbReference>
<dbReference type="AlphaFoldDB" id="A0A6N3CMH9"/>
<accession>A0A6N3CMH9</accession>
<dbReference type="InterPro" id="IPR029479">
    <property type="entry name" value="Nitroreductase"/>
</dbReference>
<keyword evidence="5" id="KW-0411">Iron-sulfur</keyword>
<dbReference type="RefSeq" id="WP_024037831.1">
    <property type="nucleotide sequence ID" value="NZ_CACRUE010000031.1"/>
</dbReference>
<dbReference type="EMBL" id="CACRUE010000031">
    <property type="protein sequence ID" value="VYU18246.1"/>
    <property type="molecule type" value="Genomic_DNA"/>
</dbReference>
<dbReference type="PROSITE" id="PS00198">
    <property type="entry name" value="4FE4S_FER_1"/>
    <property type="match status" value="1"/>
</dbReference>
<feature type="domain" description="4Fe-4S ferredoxin-type" evidence="6">
    <location>
        <begin position="1"/>
        <end position="27"/>
    </location>
</feature>
<dbReference type="Pfam" id="PF00881">
    <property type="entry name" value="Nitroreductase"/>
    <property type="match status" value="1"/>
</dbReference>
<evidence type="ECO:0000256" key="2">
    <source>
        <dbReference type="ARBA" id="ARBA00022723"/>
    </source>
</evidence>
<dbReference type="SUPFAM" id="SSF55469">
    <property type="entry name" value="FMN-dependent nitroreductase-like"/>
    <property type="match status" value="1"/>
</dbReference>
<dbReference type="GO" id="GO:0046872">
    <property type="term" value="F:metal ion binding"/>
    <property type="evidence" value="ECO:0007669"/>
    <property type="project" value="UniProtKB-KW"/>
</dbReference>
<sequence>MIVDRDKCIGCTLCKQDCIVSDIEMIDKKAHIRNLTCIKCGHCIAICPVKAVSCDDEEEYLMEEVIPYEKEDFTIDADKLMNFMKFRRSVRLFKKDEIEEEKIEKIIDAGRFTQTSTNMQDVSYTIVKDSIPELRRMTLGTLNAMADKMLGSEETPKHLLKYAHMWKRMYESFVENPDGHDQLFFKAPLLIIVKAQNEIDGGLASAKMELMIDALGLGTYFSGFFERAASMNPKIGEMIGLKEGEKIISCMVVGYPRVEYKRTVPRKSARVTRM</sequence>
<dbReference type="InterPro" id="IPR017900">
    <property type="entry name" value="4Fe4S_Fe_S_CS"/>
</dbReference>
<dbReference type="GO" id="GO:0016491">
    <property type="term" value="F:oxidoreductase activity"/>
    <property type="evidence" value="ECO:0007669"/>
    <property type="project" value="UniProtKB-KW"/>
</dbReference>
<evidence type="ECO:0000256" key="3">
    <source>
        <dbReference type="ARBA" id="ARBA00023002"/>
    </source>
</evidence>
<dbReference type="SUPFAM" id="SSF54862">
    <property type="entry name" value="4Fe-4S ferredoxins"/>
    <property type="match status" value="1"/>
</dbReference>
<evidence type="ECO:0000256" key="5">
    <source>
        <dbReference type="ARBA" id="ARBA00023014"/>
    </source>
</evidence>
<reference evidence="7" key="1">
    <citation type="submission" date="2019-11" db="EMBL/GenBank/DDBJ databases">
        <authorList>
            <person name="Feng L."/>
        </authorList>
    </citation>
    <scope>NUCLEOTIDE SEQUENCE</scope>
    <source>
        <strain evidence="7">IbartlettiiLFYP30</strain>
    </source>
</reference>
<dbReference type="PROSITE" id="PS51379">
    <property type="entry name" value="4FE4S_FER_2"/>
    <property type="match status" value="2"/>
</dbReference>
<protein>
    <submittedName>
        <fullName evidence="7">Ferredoxin</fullName>
    </submittedName>
</protein>
<dbReference type="Gene3D" id="3.40.109.10">
    <property type="entry name" value="NADH Oxidase"/>
    <property type="match status" value="1"/>
</dbReference>
<dbReference type="Pfam" id="PF13237">
    <property type="entry name" value="Fer4_10"/>
    <property type="match status" value="1"/>
</dbReference>
<evidence type="ECO:0000259" key="6">
    <source>
        <dbReference type="PROSITE" id="PS51379"/>
    </source>
</evidence>
<keyword evidence="4" id="KW-0408">Iron</keyword>
<proteinExistence type="inferred from homology"/>
<name>A0A6N3CMH9_9FIRM</name>
<dbReference type="InterPro" id="IPR000415">
    <property type="entry name" value="Nitroreductase-like"/>
</dbReference>
<gene>
    <name evidence="7" type="ORF">IBLFYP30_01954</name>
</gene>
<comment type="similarity">
    <text evidence="1">Belongs to the nitroreductase family.</text>
</comment>
<dbReference type="InterPro" id="IPR017896">
    <property type="entry name" value="4Fe4S_Fe-S-bd"/>
</dbReference>
<evidence type="ECO:0000313" key="7">
    <source>
        <dbReference type="EMBL" id="VYU18246.1"/>
    </source>
</evidence>
<keyword evidence="2" id="KW-0479">Metal-binding</keyword>
<organism evidence="7">
    <name type="scientific">Intestinibacter bartlettii</name>
    <dbReference type="NCBI Taxonomy" id="261299"/>
    <lineage>
        <taxon>Bacteria</taxon>
        <taxon>Bacillati</taxon>
        <taxon>Bacillota</taxon>
        <taxon>Clostridia</taxon>
        <taxon>Peptostreptococcales</taxon>
        <taxon>Peptostreptococcaceae</taxon>
        <taxon>Intestinibacter</taxon>
    </lineage>
</organism>
<dbReference type="GO" id="GO:0051536">
    <property type="term" value="F:iron-sulfur cluster binding"/>
    <property type="evidence" value="ECO:0007669"/>
    <property type="project" value="UniProtKB-KW"/>
</dbReference>
<keyword evidence="3" id="KW-0560">Oxidoreductase</keyword>
<evidence type="ECO:0000256" key="4">
    <source>
        <dbReference type="ARBA" id="ARBA00023004"/>
    </source>
</evidence>
<dbReference type="PANTHER" id="PTHR43673">
    <property type="entry name" value="NAD(P)H NITROREDUCTASE YDGI-RELATED"/>
    <property type="match status" value="1"/>
</dbReference>
<evidence type="ECO:0000256" key="1">
    <source>
        <dbReference type="ARBA" id="ARBA00007118"/>
    </source>
</evidence>